<feature type="signal peptide" evidence="1">
    <location>
        <begin position="1"/>
        <end position="21"/>
    </location>
</feature>
<name>A0ABZ0TPV7_9SPHI</name>
<sequence>MKPKTIVLYAFSMLITTLVHAQQPGRAIQINIDTLLNARPVTTLTGGKLVTWTKGIDGDGQGDGYLTMKAALFNGDKDPHALPNNSFIDATPAHPAIKLHYSNSDGIKNQARYVSGVGSFGFYVPPKRYMGMYLSLTSAEGGSQLHFELTYKDGVEKKDFWLPDYYNDIVAKDSCLSYVVHDLGKWDNKNTMVESNHHNIDALNIYPDPKRILLHIKVAKDTGGYLVFWAATGVPVK</sequence>
<evidence type="ECO:0000313" key="2">
    <source>
        <dbReference type="EMBL" id="WPU95143.1"/>
    </source>
</evidence>
<keyword evidence="1" id="KW-0732">Signal</keyword>
<accession>A0ABZ0TPV7</accession>
<proteinExistence type="predicted"/>
<gene>
    <name evidence="2" type="ORF">SNE25_06340</name>
</gene>
<protein>
    <submittedName>
        <fullName evidence="2">Uncharacterized protein</fullName>
    </submittedName>
</protein>
<dbReference type="EMBL" id="CP139558">
    <property type="protein sequence ID" value="WPU95143.1"/>
    <property type="molecule type" value="Genomic_DNA"/>
</dbReference>
<evidence type="ECO:0000256" key="1">
    <source>
        <dbReference type="SAM" id="SignalP"/>
    </source>
</evidence>
<organism evidence="2 3">
    <name type="scientific">Mucilaginibacter sabulilitoris</name>
    <dbReference type="NCBI Taxonomy" id="1173583"/>
    <lineage>
        <taxon>Bacteria</taxon>
        <taxon>Pseudomonadati</taxon>
        <taxon>Bacteroidota</taxon>
        <taxon>Sphingobacteriia</taxon>
        <taxon>Sphingobacteriales</taxon>
        <taxon>Sphingobacteriaceae</taxon>
        <taxon>Mucilaginibacter</taxon>
    </lineage>
</organism>
<feature type="chain" id="PRO_5046173896" evidence="1">
    <location>
        <begin position="22"/>
        <end position="237"/>
    </location>
</feature>
<reference evidence="2 3" key="1">
    <citation type="submission" date="2023-11" db="EMBL/GenBank/DDBJ databases">
        <title>Analysis of the Genomes of Mucilaginibacter gossypii cycad 4 and M. sabulilitoris SNA2: microbes with the potential for plant growth promotion.</title>
        <authorList>
            <person name="Hirsch A.M."/>
            <person name="Humm E."/>
            <person name="Rubbi M."/>
            <person name="Del Vecchio G."/>
            <person name="Ha S.M."/>
            <person name="Pellegrini M."/>
            <person name="Gunsalus R.P."/>
        </authorList>
    </citation>
    <scope>NUCLEOTIDE SEQUENCE [LARGE SCALE GENOMIC DNA]</scope>
    <source>
        <strain evidence="2 3">SNA2</strain>
    </source>
</reference>
<keyword evidence="3" id="KW-1185">Reference proteome</keyword>
<evidence type="ECO:0000313" key="3">
    <source>
        <dbReference type="Proteomes" id="UP001324380"/>
    </source>
</evidence>
<dbReference type="Proteomes" id="UP001324380">
    <property type="component" value="Chromosome"/>
</dbReference>
<dbReference type="RefSeq" id="WP_321564255.1">
    <property type="nucleotide sequence ID" value="NZ_CP139558.1"/>
</dbReference>